<evidence type="ECO:0000313" key="2">
    <source>
        <dbReference type="Proteomes" id="UP000236630"/>
    </source>
</evidence>
<organism evidence="1 2">
    <name type="scientific">Citrus unshiu</name>
    <name type="common">Satsuma mandarin</name>
    <name type="synonym">Citrus nobilis var. unshiu</name>
    <dbReference type="NCBI Taxonomy" id="55188"/>
    <lineage>
        <taxon>Eukaryota</taxon>
        <taxon>Viridiplantae</taxon>
        <taxon>Streptophyta</taxon>
        <taxon>Embryophyta</taxon>
        <taxon>Tracheophyta</taxon>
        <taxon>Spermatophyta</taxon>
        <taxon>Magnoliopsida</taxon>
        <taxon>eudicotyledons</taxon>
        <taxon>Gunneridae</taxon>
        <taxon>Pentapetalae</taxon>
        <taxon>rosids</taxon>
        <taxon>malvids</taxon>
        <taxon>Sapindales</taxon>
        <taxon>Rutaceae</taxon>
        <taxon>Aurantioideae</taxon>
        <taxon>Citrus</taxon>
    </lineage>
</organism>
<dbReference type="Proteomes" id="UP000236630">
    <property type="component" value="Unassembled WGS sequence"/>
</dbReference>
<sequence length="171" mass="18823">MGGVSVSLQQMKYYTSAAASQPDLEPRAVIGKNIEKHPVQEQSKAVVICQLGWGLTGTAAPLIPQSLGGIILKDGHRLPRLPGPHSLAKAQFFFGYFQANASTAWLSWSRFRFRASRGWLQLARPFSGRQLNSNPLLMELDGEECSSFRLHFCFPKQSGGVLHEALVKSLV</sequence>
<name>A0A2H5MVG2_CITUN</name>
<gene>
    <name evidence="1" type="ORF">CUMW_273040</name>
</gene>
<reference evidence="1 2" key="1">
    <citation type="journal article" date="2017" name="Front. Genet.">
        <title>Draft sequencing of the heterozygous diploid genome of Satsuma (Citrus unshiu Marc.) using a hybrid assembly approach.</title>
        <authorList>
            <person name="Shimizu T."/>
            <person name="Tanizawa Y."/>
            <person name="Mochizuki T."/>
            <person name="Nagasaki H."/>
            <person name="Yoshioka T."/>
            <person name="Toyoda A."/>
            <person name="Fujiyama A."/>
            <person name="Kaminuma E."/>
            <person name="Nakamura Y."/>
        </authorList>
    </citation>
    <scope>NUCLEOTIDE SEQUENCE [LARGE SCALE GENOMIC DNA]</scope>
    <source>
        <strain evidence="2">cv. Miyagawa wase</strain>
    </source>
</reference>
<protein>
    <submittedName>
        <fullName evidence="1">Uncharacterized protein</fullName>
    </submittedName>
</protein>
<keyword evidence="2" id="KW-1185">Reference proteome</keyword>
<proteinExistence type="predicted"/>
<dbReference type="EMBL" id="BDQV01001314">
    <property type="protein sequence ID" value="GAY31980.1"/>
    <property type="molecule type" value="Genomic_DNA"/>
</dbReference>
<dbReference type="AlphaFoldDB" id="A0A2H5MVG2"/>
<evidence type="ECO:0000313" key="1">
    <source>
        <dbReference type="EMBL" id="GAY31980.1"/>
    </source>
</evidence>
<accession>A0A2H5MVG2</accession>
<comment type="caution">
    <text evidence="1">The sequence shown here is derived from an EMBL/GenBank/DDBJ whole genome shotgun (WGS) entry which is preliminary data.</text>
</comment>